<feature type="signal peptide" evidence="1">
    <location>
        <begin position="1"/>
        <end position="22"/>
    </location>
</feature>
<dbReference type="EMBL" id="CP003220">
    <property type="protein sequence ID" value="EGB15548.1"/>
    <property type="molecule type" value="Genomic_DNA"/>
</dbReference>
<evidence type="ECO:0000313" key="3">
    <source>
        <dbReference type="EMBL" id="EGB15548.1"/>
    </source>
</evidence>
<evidence type="ECO:0000256" key="1">
    <source>
        <dbReference type="SAM" id="SignalP"/>
    </source>
</evidence>
<sequence precursor="true">MKIRIGLFLLALLGLLTSPAIAAEQAQEWEVLNPTGVVKQANIKPAARPDTLEGKTIVFRWNGKHNGNNFLQRLTELMAEKYPSAKIVKAWEVDPSLNKISGNKVESKRIAKALKDMGADLVIASQCD</sequence>
<reference evidence="3 4" key="1">
    <citation type="journal article" date="2011" name="J. Bacteriol.">
        <title>Genome sequence of the mercury-methylating strain Desulfovibrio desulfuricans ND132.</title>
        <authorList>
            <person name="Brown S.D."/>
            <person name="Gilmour C.C."/>
            <person name="Kucken A.M."/>
            <person name="Wall J.D."/>
            <person name="Elias D.A."/>
            <person name="Brandt C.C."/>
            <person name="Podar M."/>
            <person name="Chertkov O."/>
            <person name="Held B."/>
            <person name="Bruce D.C."/>
            <person name="Detter J.C."/>
            <person name="Tapia R."/>
            <person name="Han C.S."/>
            <person name="Goodwin L.A."/>
            <person name="Cheng J.F."/>
            <person name="Pitluck S."/>
            <person name="Woyke T."/>
            <person name="Mikhailova N."/>
            <person name="Ivanova N.N."/>
            <person name="Han J."/>
            <person name="Lucas S."/>
            <person name="Lapidus A.L."/>
            <person name="Land M.L."/>
            <person name="Hauser L.J."/>
            <person name="Palumbo A.V."/>
        </authorList>
    </citation>
    <scope>NUCLEOTIDE SEQUENCE [LARGE SCALE GENOMIC DNA]</scope>
    <source>
        <strain evidence="3 4">ND132</strain>
    </source>
</reference>
<dbReference type="Proteomes" id="UP000007845">
    <property type="component" value="Chromosome"/>
</dbReference>
<keyword evidence="1" id="KW-0732">Signal</keyword>
<evidence type="ECO:0000259" key="2">
    <source>
        <dbReference type="Pfam" id="PF24696"/>
    </source>
</evidence>
<dbReference type="KEGG" id="ddn:DND132_2344"/>
<proteinExistence type="predicted"/>
<dbReference type="STRING" id="641491.DND132_2344"/>
<dbReference type="InterPro" id="IPR057767">
    <property type="entry name" value="UGSC-like_dom"/>
</dbReference>
<dbReference type="Pfam" id="PF24696">
    <property type="entry name" value="UGSC"/>
    <property type="match status" value="1"/>
</dbReference>
<name>F0JBP5_9BACT</name>
<feature type="domain" description="UGSC-like" evidence="2">
    <location>
        <begin position="30"/>
        <end position="100"/>
    </location>
</feature>
<dbReference type="AlphaFoldDB" id="F0JBP5"/>
<organism evidence="3 4">
    <name type="scientific">Pseudodesulfovibrio mercurii</name>
    <dbReference type="NCBI Taxonomy" id="641491"/>
    <lineage>
        <taxon>Bacteria</taxon>
        <taxon>Pseudomonadati</taxon>
        <taxon>Thermodesulfobacteriota</taxon>
        <taxon>Desulfovibrionia</taxon>
        <taxon>Desulfovibrionales</taxon>
        <taxon>Desulfovibrionaceae</taxon>
    </lineage>
</organism>
<dbReference type="HOGENOM" id="CLU_1881702_0_0_7"/>
<keyword evidence="4" id="KW-1185">Reference proteome</keyword>
<feature type="chain" id="PRO_5003255311" description="UGSC-like domain-containing protein" evidence="1">
    <location>
        <begin position="23"/>
        <end position="128"/>
    </location>
</feature>
<protein>
    <recommendedName>
        <fullName evidence="2">UGSC-like domain-containing protein</fullName>
    </recommendedName>
</protein>
<evidence type="ECO:0000313" key="4">
    <source>
        <dbReference type="Proteomes" id="UP000007845"/>
    </source>
</evidence>
<gene>
    <name evidence="3" type="ORF">DND132_2344</name>
</gene>
<accession>F0JBP5</accession>
<dbReference type="eggNOG" id="ENOG5031CQ2">
    <property type="taxonomic scope" value="Bacteria"/>
</dbReference>